<dbReference type="CDD" id="cd19165">
    <property type="entry name" value="HemeO"/>
    <property type="match status" value="1"/>
</dbReference>
<name>A0A9P4SAT2_9PEZI</name>
<dbReference type="OrthoDB" id="652091at2759"/>
<keyword evidence="1" id="KW-0349">Heme</keyword>
<evidence type="ECO:0000256" key="1">
    <source>
        <dbReference type="ARBA" id="ARBA00022617"/>
    </source>
</evidence>
<dbReference type="AlphaFoldDB" id="A0A9P4SAT2"/>
<dbReference type="GO" id="GO:0046872">
    <property type="term" value="F:metal ion binding"/>
    <property type="evidence" value="ECO:0007669"/>
    <property type="project" value="UniProtKB-KW"/>
</dbReference>
<accession>A0A9P4SAT2</accession>
<comment type="caution">
    <text evidence="5">The sequence shown here is derived from an EMBL/GenBank/DDBJ whole genome shotgun (WGS) entry which is preliminary data.</text>
</comment>
<protein>
    <submittedName>
        <fullName evidence="5">Heme oxygenase-like protein</fullName>
    </submittedName>
</protein>
<dbReference type="EMBL" id="MU006097">
    <property type="protein sequence ID" value="KAF2838340.1"/>
    <property type="molecule type" value="Genomic_DNA"/>
</dbReference>
<organism evidence="5 6">
    <name type="scientific">Patellaria atrata CBS 101060</name>
    <dbReference type="NCBI Taxonomy" id="1346257"/>
    <lineage>
        <taxon>Eukaryota</taxon>
        <taxon>Fungi</taxon>
        <taxon>Dikarya</taxon>
        <taxon>Ascomycota</taxon>
        <taxon>Pezizomycotina</taxon>
        <taxon>Dothideomycetes</taxon>
        <taxon>Dothideomycetes incertae sedis</taxon>
        <taxon>Patellariales</taxon>
        <taxon>Patellariaceae</taxon>
        <taxon>Patellaria</taxon>
    </lineage>
</organism>
<dbReference type="InterPro" id="IPR016084">
    <property type="entry name" value="Haem_Oase-like_multi-hlx"/>
</dbReference>
<evidence type="ECO:0000313" key="6">
    <source>
        <dbReference type="Proteomes" id="UP000799429"/>
    </source>
</evidence>
<dbReference type="Gene3D" id="1.20.910.10">
    <property type="entry name" value="Heme oxygenase-like"/>
    <property type="match status" value="1"/>
</dbReference>
<dbReference type="InterPro" id="IPR016053">
    <property type="entry name" value="Haem_Oase-like"/>
</dbReference>
<evidence type="ECO:0000256" key="3">
    <source>
        <dbReference type="ARBA" id="ARBA00023004"/>
    </source>
</evidence>
<evidence type="ECO:0000256" key="2">
    <source>
        <dbReference type="ARBA" id="ARBA00022723"/>
    </source>
</evidence>
<reference evidence="5" key="1">
    <citation type="journal article" date="2020" name="Stud. Mycol.">
        <title>101 Dothideomycetes genomes: a test case for predicting lifestyles and emergence of pathogens.</title>
        <authorList>
            <person name="Haridas S."/>
            <person name="Albert R."/>
            <person name="Binder M."/>
            <person name="Bloem J."/>
            <person name="Labutti K."/>
            <person name="Salamov A."/>
            <person name="Andreopoulos B."/>
            <person name="Baker S."/>
            <person name="Barry K."/>
            <person name="Bills G."/>
            <person name="Bluhm B."/>
            <person name="Cannon C."/>
            <person name="Castanera R."/>
            <person name="Culley D."/>
            <person name="Daum C."/>
            <person name="Ezra D."/>
            <person name="Gonzalez J."/>
            <person name="Henrissat B."/>
            <person name="Kuo A."/>
            <person name="Liang C."/>
            <person name="Lipzen A."/>
            <person name="Lutzoni F."/>
            <person name="Magnuson J."/>
            <person name="Mondo S."/>
            <person name="Nolan M."/>
            <person name="Ohm R."/>
            <person name="Pangilinan J."/>
            <person name="Park H.-J."/>
            <person name="Ramirez L."/>
            <person name="Alfaro M."/>
            <person name="Sun H."/>
            <person name="Tritt A."/>
            <person name="Yoshinaga Y."/>
            <person name="Zwiers L.-H."/>
            <person name="Turgeon B."/>
            <person name="Goodwin S."/>
            <person name="Spatafora J."/>
            <person name="Crous P."/>
            <person name="Grigoriev I."/>
        </authorList>
    </citation>
    <scope>NUCLEOTIDE SEQUENCE</scope>
    <source>
        <strain evidence="5">CBS 101060</strain>
    </source>
</reference>
<feature type="region of interest" description="Disordered" evidence="4">
    <location>
        <begin position="204"/>
        <end position="225"/>
    </location>
</feature>
<keyword evidence="2" id="KW-0479">Metal-binding</keyword>
<keyword evidence="6" id="KW-1185">Reference proteome</keyword>
<feature type="compositionally biased region" description="Pro residues" evidence="4">
    <location>
        <begin position="10"/>
        <end position="20"/>
    </location>
</feature>
<proteinExistence type="predicted"/>
<keyword evidence="3" id="KW-0408">Iron</keyword>
<dbReference type="GO" id="GO:0006788">
    <property type="term" value="P:heme oxidation"/>
    <property type="evidence" value="ECO:0007669"/>
    <property type="project" value="InterPro"/>
</dbReference>
<dbReference type="Pfam" id="PF01126">
    <property type="entry name" value="Heme_oxygenase"/>
    <property type="match status" value="1"/>
</dbReference>
<dbReference type="SUPFAM" id="SSF48613">
    <property type="entry name" value="Heme oxygenase-like"/>
    <property type="match status" value="1"/>
</dbReference>
<gene>
    <name evidence="5" type="ORF">M501DRAFT_873120</name>
</gene>
<dbReference type="Proteomes" id="UP000799429">
    <property type="component" value="Unassembled WGS sequence"/>
</dbReference>
<evidence type="ECO:0000256" key="4">
    <source>
        <dbReference type="SAM" id="MobiDB-lite"/>
    </source>
</evidence>
<dbReference type="InterPro" id="IPR002051">
    <property type="entry name" value="Haem_Oase"/>
</dbReference>
<sequence>MLSQENSPNMPAPPLSPPPSSLSAEINAATRQPHTTLNRFLTSRLPLALPPISSSPRLYTHGLTHFAHIYLTIESLLSDLSDLSTPRNPSLSLLLSSPDTTPPRPALLSLLSTLLPPGLPRSTRLKQDLAQLYGLSDVDLAAHLSHFPGEVVQDFAAHLTATAQARPHVLLAYAWVLYMALFSGGRWIRAQLASAPREFWLSAPPASSSRDRRRRADASQQDSINNLDATPEVPLRFFNFEGEADGEDVKAEFKAGFAAADMVLTQAERRDVIGEALSIFAFSIRVVEELDCLLATPKHIVVPMKGGVDLTIVFHER</sequence>
<dbReference type="PANTHER" id="PTHR10720">
    <property type="entry name" value="HEME OXYGENASE"/>
    <property type="match status" value="1"/>
</dbReference>
<feature type="region of interest" description="Disordered" evidence="4">
    <location>
        <begin position="1"/>
        <end position="23"/>
    </location>
</feature>
<evidence type="ECO:0000313" key="5">
    <source>
        <dbReference type="EMBL" id="KAF2838340.1"/>
    </source>
</evidence>
<dbReference type="PANTHER" id="PTHR10720:SF0">
    <property type="entry name" value="HEME OXYGENASE"/>
    <property type="match status" value="1"/>
</dbReference>
<dbReference type="GO" id="GO:0004392">
    <property type="term" value="F:heme oxygenase (decyclizing) activity"/>
    <property type="evidence" value="ECO:0007669"/>
    <property type="project" value="InterPro"/>
</dbReference>